<reference evidence="1 2" key="2">
    <citation type="journal article" date="2022" name="Mol. Ecol. Resour.">
        <title>The genomes of chicory, endive, great burdock and yacon provide insights into Asteraceae paleo-polyploidization history and plant inulin production.</title>
        <authorList>
            <person name="Fan W."/>
            <person name="Wang S."/>
            <person name="Wang H."/>
            <person name="Wang A."/>
            <person name="Jiang F."/>
            <person name="Liu H."/>
            <person name="Zhao H."/>
            <person name="Xu D."/>
            <person name="Zhang Y."/>
        </authorList>
    </citation>
    <scope>NUCLEOTIDE SEQUENCE [LARGE SCALE GENOMIC DNA]</scope>
    <source>
        <strain evidence="2">cv. Punajuju</strain>
        <tissue evidence="1">Leaves</tissue>
    </source>
</reference>
<gene>
    <name evidence="1" type="ORF">L2E82_09145</name>
</gene>
<dbReference type="Proteomes" id="UP001055811">
    <property type="component" value="Linkage Group LG02"/>
</dbReference>
<sequence length="214" mass="25044">MLKTSALSQNLIRTKTIQPVPADPSFRISPRAAYYRNLQFLKKWTKPQDDTWSNEVVTAVRSIKRRKFQKSDYFEYELVRNGDYDNTILITEVDFRNMNPADIFSITVKLSHKESQNAREAYVAARRFLHLLVEEFCYNDAEMYKIIKDHPEPQIIPKPDLSLPDNRDNWKKGATFDPELGLVYKNPKEKGSFLFLRADQLRRVANGKVNVIRS</sequence>
<evidence type="ECO:0000313" key="1">
    <source>
        <dbReference type="EMBL" id="KAI3779427.1"/>
    </source>
</evidence>
<organism evidence="1 2">
    <name type="scientific">Cichorium intybus</name>
    <name type="common">Chicory</name>
    <dbReference type="NCBI Taxonomy" id="13427"/>
    <lineage>
        <taxon>Eukaryota</taxon>
        <taxon>Viridiplantae</taxon>
        <taxon>Streptophyta</taxon>
        <taxon>Embryophyta</taxon>
        <taxon>Tracheophyta</taxon>
        <taxon>Spermatophyta</taxon>
        <taxon>Magnoliopsida</taxon>
        <taxon>eudicotyledons</taxon>
        <taxon>Gunneridae</taxon>
        <taxon>Pentapetalae</taxon>
        <taxon>asterids</taxon>
        <taxon>campanulids</taxon>
        <taxon>Asterales</taxon>
        <taxon>Asteraceae</taxon>
        <taxon>Cichorioideae</taxon>
        <taxon>Cichorieae</taxon>
        <taxon>Cichoriinae</taxon>
        <taxon>Cichorium</taxon>
    </lineage>
</organism>
<protein>
    <submittedName>
        <fullName evidence="1">Uncharacterized protein</fullName>
    </submittedName>
</protein>
<name>A0ACB9G9K7_CICIN</name>
<dbReference type="EMBL" id="CM042010">
    <property type="protein sequence ID" value="KAI3779427.1"/>
    <property type="molecule type" value="Genomic_DNA"/>
</dbReference>
<keyword evidence="2" id="KW-1185">Reference proteome</keyword>
<reference evidence="2" key="1">
    <citation type="journal article" date="2022" name="Mol. Ecol. Resour.">
        <title>The genomes of chicory, endive, great burdock and yacon provide insights into Asteraceae palaeo-polyploidization history and plant inulin production.</title>
        <authorList>
            <person name="Fan W."/>
            <person name="Wang S."/>
            <person name="Wang H."/>
            <person name="Wang A."/>
            <person name="Jiang F."/>
            <person name="Liu H."/>
            <person name="Zhao H."/>
            <person name="Xu D."/>
            <person name="Zhang Y."/>
        </authorList>
    </citation>
    <scope>NUCLEOTIDE SEQUENCE [LARGE SCALE GENOMIC DNA]</scope>
    <source>
        <strain evidence="2">cv. Punajuju</strain>
    </source>
</reference>
<accession>A0ACB9G9K7</accession>
<comment type="caution">
    <text evidence="1">The sequence shown here is derived from an EMBL/GenBank/DDBJ whole genome shotgun (WGS) entry which is preliminary data.</text>
</comment>
<proteinExistence type="predicted"/>
<evidence type="ECO:0000313" key="2">
    <source>
        <dbReference type="Proteomes" id="UP001055811"/>
    </source>
</evidence>